<gene>
    <name evidence="1" type="ORF">ECPE_LOCUS9763</name>
</gene>
<reference evidence="3" key="1">
    <citation type="submission" date="2016-06" db="UniProtKB">
        <authorList>
            <consortium name="WormBaseParasite"/>
        </authorList>
    </citation>
    <scope>IDENTIFICATION</scope>
</reference>
<keyword evidence="2" id="KW-1185">Reference proteome</keyword>
<proteinExistence type="predicted"/>
<evidence type="ECO:0000313" key="2">
    <source>
        <dbReference type="Proteomes" id="UP000272942"/>
    </source>
</evidence>
<dbReference type="AlphaFoldDB" id="A0A183AS28"/>
<organism evidence="3">
    <name type="scientific">Echinostoma caproni</name>
    <dbReference type="NCBI Taxonomy" id="27848"/>
    <lineage>
        <taxon>Eukaryota</taxon>
        <taxon>Metazoa</taxon>
        <taxon>Spiralia</taxon>
        <taxon>Lophotrochozoa</taxon>
        <taxon>Platyhelminthes</taxon>
        <taxon>Trematoda</taxon>
        <taxon>Digenea</taxon>
        <taxon>Plagiorchiida</taxon>
        <taxon>Echinostomata</taxon>
        <taxon>Echinostomatoidea</taxon>
        <taxon>Echinostomatidae</taxon>
        <taxon>Echinostoma</taxon>
    </lineage>
</organism>
<dbReference type="Proteomes" id="UP000272942">
    <property type="component" value="Unassembled WGS sequence"/>
</dbReference>
<protein>
    <submittedName>
        <fullName evidence="1 3">Uncharacterized protein</fullName>
    </submittedName>
</protein>
<sequence length="113" mass="12868">MQDATRSWVLVASGQAALKLLRVSDLSMDQLIEELIVTRSRENVGRTVQSTTPLADRFLRAIRGLKNQWLNVLVRASWRAEWDLCLPVSLNKLQMKFELIEENNACSSTESHV</sequence>
<evidence type="ECO:0000313" key="3">
    <source>
        <dbReference type="WBParaSite" id="ECPE_0000979401-mRNA-1"/>
    </source>
</evidence>
<dbReference type="WBParaSite" id="ECPE_0000979401-mRNA-1">
    <property type="protein sequence ID" value="ECPE_0000979401-mRNA-1"/>
    <property type="gene ID" value="ECPE_0000979401"/>
</dbReference>
<reference evidence="1 2" key="2">
    <citation type="submission" date="2018-11" db="EMBL/GenBank/DDBJ databases">
        <authorList>
            <consortium name="Pathogen Informatics"/>
        </authorList>
    </citation>
    <scope>NUCLEOTIDE SEQUENCE [LARGE SCALE GENOMIC DNA]</scope>
    <source>
        <strain evidence="1 2">Egypt</strain>
    </source>
</reference>
<dbReference type="EMBL" id="UZAN01047916">
    <property type="protein sequence ID" value="VDP85928.1"/>
    <property type="molecule type" value="Genomic_DNA"/>
</dbReference>
<evidence type="ECO:0000313" key="1">
    <source>
        <dbReference type="EMBL" id="VDP85928.1"/>
    </source>
</evidence>
<name>A0A183AS28_9TREM</name>
<accession>A0A183AS28</accession>